<gene>
    <name evidence="2" type="ORF">C8R41DRAFT_925711</name>
</gene>
<protein>
    <submittedName>
        <fullName evidence="2">Uncharacterized protein</fullName>
    </submittedName>
</protein>
<reference evidence="2" key="1">
    <citation type="submission" date="2022-08" db="EMBL/GenBank/DDBJ databases">
        <title>A Global Phylogenomic Analysis of the Shiitake Genus Lentinula.</title>
        <authorList>
            <consortium name="DOE Joint Genome Institute"/>
            <person name="Sierra-Patev S."/>
            <person name="Min B."/>
            <person name="Naranjo-Ortiz M."/>
            <person name="Looney B."/>
            <person name="Konkel Z."/>
            <person name="Slot J.C."/>
            <person name="Sakamoto Y."/>
            <person name="Steenwyk J.L."/>
            <person name="Rokas A."/>
            <person name="Carro J."/>
            <person name="Camarero S."/>
            <person name="Ferreira P."/>
            <person name="Molpeceres G."/>
            <person name="Ruiz-Duenas F.J."/>
            <person name="Serrano A."/>
            <person name="Henrissat B."/>
            <person name="Drula E."/>
            <person name="Hughes K.W."/>
            <person name="Mata J.L."/>
            <person name="Ishikawa N.K."/>
            <person name="Vargas-Isla R."/>
            <person name="Ushijima S."/>
            <person name="Smith C.A."/>
            <person name="Ahrendt S."/>
            <person name="Andreopoulos W."/>
            <person name="He G."/>
            <person name="Labutti K."/>
            <person name="Lipzen A."/>
            <person name="Ng V."/>
            <person name="Riley R."/>
            <person name="Sandor L."/>
            <person name="Barry K."/>
            <person name="Martinez A.T."/>
            <person name="Xiao Y."/>
            <person name="Gibbons J.G."/>
            <person name="Terashima K."/>
            <person name="Grigoriev I.V."/>
            <person name="Hibbett D.S."/>
        </authorList>
    </citation>
    <scope>NUCLEOTIDE SEQUENCE</scope>
    <source>
        <strain evidence="2">RHP3577 ss4</strain>
    </source>
</reference>
<sequence>MGPQRTPRRSVAARHQPSPRRHTMLLRSMVRTQTAPVPTHANDAHLFQGAYRSSVANTSSGNRSLNRIQRHPPLGPEISDPLFPANPITAPSQNHSHLQGTQNHNHQDSRSSSVVNALPLLANSTGSDPPLNVLIPSGELPPTPTIPAEFMTLVDQRSVEYLDMFHTRSRPLFDEQKATLEFTKNRISLVAQQCIDLQAISHLRKEVKRLEHCCPYCKDLAWEPHMCPVDTPFAQDALATSDSNTLSLAGYFIVQYAHSLSVENPTHLYRFDLELKGLPQT</sequence>
<dbReference type="Proteomes" id="UP001150217">
    <property type="component" value="Unassembled WGS sequence"/>
</dbReference>
<proteinExistence type="predicted"/>
<organism evidence="2 3">
    <name type="scientific">Lentinula lateritia</name>
    <dbReference type="NCBI Taxonomy" id="40482"/>
    <lineage>
        <taxon>Eukaryota</taxon>
        <taxon>Fungi</taxon>
        <taxon>Dikarya</taxon>
        <taxon>Basidiomycota</taxon>
        <taxon>Agaricomycotina</taxon>
        <taxon>Agaricomycetes</taxon>
        <taxon>Agaricomycetidae</taxon>
        <taxon>Agaricales</taxon>
        <taxon>Marasmiineae</taxon>
        <taxon>Omphalotaceae</taxon>
        <taxon>Lentinula</taxon>
    </lineage>
</organism>
<evidence type="ECO:0000313" key="3">
    <source>
        <dbReference type="Proteomes" id="UP001150217"/>
    </source>
</evidence>
<feature type="compositionally biased region" description="Polar residues" evidence="1">
    <location>
        <begin position="89"/>
        <end position="113"/>
    </location>
</feature>
<accession>A0ABQ8V036</accession>
<evidence type="ECO:0000313" key="2">
    <source>
        <dbReference type="EMBL" id="KAJ4467621.1"/>
    </source>
</evidence>
<feature type="region of interest" description="Disordered" evidence="1">
    <location>
        <begin position="86"/>
        <end position="113"/>
    </location>
</feature>
<dbReference type="EMBL" id="JANVFT010000106">
    <property type="protein sequence ID" value="KAJ4467621.1"/>
    <property type="molecule type" value="Genomic_DNA"/>
</dbReference>
<evidence type="ECO:0000256" key="1">
    <source>
        <dbReference type="SAM" id="MobiDB-lite"/>
    </source>
</evidence>
<comment type="caution">
    <text evidence="2">The sequence shown here is derived from an EMBL/GenBank/DDBJ whole genome shotgun (WGS) entry which is preliminary data.</text>
</comment>
<feature type="region of interest" description="Disordered" evidence="1">
    <location>
        <begin position="1"/>
        <end position="22"/>
    </location>
</feature>
<feature type="compositionally biased region" description="Polar residues" evidence="1">
    <location>
        <begin position="56"/>
        <end position="67"/>
    </location>
</feature>
<feature type="region of interest" description="Disordered" evidence="1">
    <location>
        <begin position="56"/>
        <end position="75"/>
    </location>
</feature>
<name>A0ABQ8V036_9AGAR</name>
<keyword evidence="3" id="KW-1185">Reference proteome</keyword>